<gene>
    <name evidence="5" type="ORF">CFC21_096756</name>
</gene>
<dbReference type="PANTHER" id="PTHR47941">
    <property type="entry name" value="PENTATRICOPEPTIDE REPEAT-CONTAINING PROTEIN 3, MITOCHONDRIAL"/>
    <property type="match status" value="1"/>
</dbReference>
<dbReference type="SMR" id="A0A9R1LT08"/>
<evidence type="ECO:0000256" key="3">
    <source>
        <dbReference type="ARBA" id="ARBA00022946"/>
    </source>
</evidence>
<feature type="repeat" description="PPR" evidence="4">
    <location>
        <begin position="385"/>
        <end position="419"/>
    </location>
</feature>
<dbReference type="InterPro" id="IPR011990">
    <property type="entry name" value="TPR-like_helical_dom_sf"/>
</dbReference>
<comment type="caution">
    <text evidence="5">The sequence shown here is derived from an EMBL/GenBank/DDBJ whole genome shotgun (WGS) entry which is preliminary data.</text>
</comment>
<evidence type="ECO:0000256" key="2">
    <source>
        <dbReference type="ARBA" id="ARBA00022737"/>
    </source>
</evidence>
<dbReference type="Pfam" id="PF12854">
    <property type="entry name" value="PPR_1"/>
    <property type="match status" value="2"/>
</dbReference>
<keyword evidence="2" id="KW-0677">Repeat</keyword>
<feature type="repeat" description="PPR" evidence="4">
    <location>
        <begin position="350"/>
        <end position="384"/>
    </location>
</feature>
<dbReference type="NCBIfam" id="TIGR00756">
    <property type="entry name" value="PPR"/>
    <property type="match status" value="7"/>
</dbReference>
<evidence type="ECO:0000256" key="4">
    <source>
        <dbReference type="PROSITE-ProRule" id="PRU00708"/>
    </source>
</evidence>
<dbReference type="Pfam" id="PF13041">
    <property type="entry name" value="PPR_2"/>
    <property type="match status" value="2"/>
</dbReference>
<name>A0A9R1LT08_WHEAT</name>
<feature type="repeat" description="PPR" evidence="4">
    <location>
        <begin position="280"/>
        <end position="314"/>
    </location>
</feature>
<feature type="repeat" description="PPR" evidence="4">
    <location>
        <begin position="245"/>
        <end position="279"/>
    </location>
</feature>
<proteinExistence type="inferred from homology"/>
<organism evidence="5">
    <name type="scientific">Triticum aestivum</name>
    <name type="common">Wheat</name>
    <dbReference type="NCBI Taxonomy" id="4565"/>
    <lineage>
        <taxon>Eukaryota</taxon>
        <taxon>Viridiplantae</taxon>
        <taxon>Streptophyta</taxon>
        <taxon>Embryophyta</taxon>
        <taxon>Tracheophyta</taxon>
        <taxon>Spermatophyta</taxon>
        <taxon>Magnoliopsida</taxon>
        <taxon>Liliopsida</taxon>
        <taxon>Poales</taxon>
        <taxon>Poaceae</taxon>
        <taxon>BOP clade</taxon>
        <taxon>Pooideae</taxon>
        <taxon>Triticodae</taxon>
        <taxon>Triticeae</taxon>
        <taxon>Triticinae</taxon>
        <taxon>Triticum</taxon>
    </lineage>
</organism>
<reference evidence="5" key="1">
    <citation type="journal article" date="2017" name="Gigascience">
        <title>The first near-complete assembly of the hexaploid bread wheat genome, Triticum aestivum.</title>
        <authorList>
            <person name="Zimin A.V."/>
            <person name="Puiu D."/>
            <person name="Hall R."/>
            <person name="Kingan S."/>
            <person name="Clavijo B.J."/>
            <person name="Salzberg S.L."/>
        </authorList>
    </citation>
    <scope>NUCLEOTIDE SEQUENCE</scope>
    <source>
        <tissue evidence="5">Leaf</tissue>
    </source>
</reference>
<evidence type="ECO:0000313" key="5">
    <source>
        <dbReference type="EMBL" id="KAF7094448.1"/>
    </source>
</evidence>
<feature type="repeat" description="PPR" evidence="4">
    <location>
        <begin position="209"/>
        <end position="243"/>
    </location>
</feature>
<dbReference type="Pfam" id="PF01535">
    <property type="entry name" value="PPR"/>
    <property type="match status" value="1"/>
</dbReference>
<reference evidence="5" key="2">
    <citation type="submission" date="2020-03" db="EMBL/GenBank/DDBJ databases">
        <title>The second near-complete assembly of the hexaploid bread wheat (Triticum aestivum) genome.</title>
        <authorList>
            <person name="Zimin A.V."/>
            <person name="Puiu D."/>
            <person name="Shumante A."/>
            <person name="Alonge M."/>
            <person name="Salzberg S.L."/>
        </authorList>
    </citation>
    <scope>NUCLEOTIDE SEQUENCE</scope>
    <source>
        <tissue evidence="5">Leaf</tissue>
    </source>
</reference>
<keyword evidence="3" id="KW-0809">Transit peptide</keyword>
<protein>
    <recommendedName>
        <fullName evidence="6">Pentacotripeptide-repeat region of PRORP domain-containing protein</fullName>
    </recommendedName>
</protein>
<dbReference type="AlphaFoldDB" id="A0A9R1LT08"/>
<dbReference type="SUPFAM" id="SSF81901">
    <property type="entry name" value="HCP-like"/>
    <property type="match status" value="1"/>
</dbReference>
<evidence type="ECO:0008006" key="6">
    <source>
        <dbReference type="Google" id="ProtNLM"/>
    </source>
</evidence>
<dbReference type="Gene3D" id="1.25.40.10">
    <property type="entry name" value="Tetratricopeptide repeat domain"/>
    <property type="match status" value="3"/>
</dbReference>
<dbReference type="Proteomes" id="UP000815260">
    <property type="component" value="Chromosome 7A"/>
</dbReference>
<sequence>MKPPPLPAPARAPPLPWISPLQYRSPTRAAPASDLARLIASSQSGQRALDLFNAAAEQRGFSHTASTFSALLIRLARARLPSATTAVLRRAASAPCRFLEPHLLPLLRLLPPDHALALLRLLPSLLHRRRVSHKALAVCLDRLVSSRCPDVLADLIADLRDPRNKYLPAPNTCVYNILIKHYIKNGDSETAFRVLDEMREYTCGDVRPNLVTYSTLLGGLCRAGKMKEAFELFEGMIEKDHIVPDQLTYNLIIDGFCRLGQVEKARTIFGFMRKNECEPNAFNYATLINGHCKKGEVEDAKLVFEEMRTAGVEPDAVSYTALIGCLCRHGTVDEGINLLMEMREKGCKADVVTYNLLLEGLCKDGRMAEVMDLLGRLPEEGVQLNVASYRIVMNTLCSSGDMEKAVGLLGLMLRRGFLPHYAASNKLLIGLCDVGRVADATAALYGLAKFGFMPEASCWAKLIEAVCRDRKLRRSVELLDVLITGG</sequence>
<comment type="similarity">
    <text evidence="1">Belongs to the PPR family. P subfamily.</text>
</comment>
<dbReference type="OrthoDB" id="185373at2759"/>
<feature type="repeat" description="PPR" evidence="4">
    <location>
        <begin position="171"/>
        <end position="205"/>
    </location>
</feature>
<dbReference type="EMBL" id="CM022229">
    <property type="protein sequence ID" value="KAF7094448.1"/>
    <property type="molecule type" value="Genomic_DNA"/>
</dbReference>
<evidence type="ECO:0000256" key="1">
    <source>
        <dbReference type="ARBA" id="ARBA00007626"/>
    </source>
</evidence>
<dbReference type="PROSITE" id="PS51375">
    <property type="entry name" value="PPR"/>
    <property type="match status" value="7"/>
</dbReference>
<feature type="repeat" description="PPR" evidence="4">
    <location>
        <begin position="315"/>
        <end position="349"/>
    </location>
</feature>
<dbReference type="InterPro" id="IPR002885">
    <property type="entry name" value="PPR_rpt"/>
</dbReference>
<accession>A0A9R1LT08</accession>